<dbReference type="AlphaFoldDB" id="A0AAW0B4J3"/>
<dbReference type="Pfam" id="PF20152">
    <property type="entry name" value="DUF6534"/>
    <property type="match status" value="1"/>
</dbReference>
<feature type="transmembrane region" description="Helical" evidence="1">
    <location>
        <begin position="119"/>
        <end position="141"/>
    </location>
</feature>
<feature type="transmembrane region" description="Helical" evidence="1">
    <location>
        <begin position="15"/>
        <end position="37"/>
    </location>
</feature>
<dbReference type="PANTHER" id="PTHR40465">
    <property type="entry name" value="CHROMOSOME 1, WHOLE GENOME SHOTGUN SEQUENCE"/>
    <property type="match status" value="1"/>
</dbReference>
<keyword evidence="1" id="KW-0472">Membrane</keyword>
<keyword evidence="1" id="KW-1133">Transmembrane helix</keyword>
<evidence type="ECO:0000256" key="1">
    <source>
        <dbReference type="SAM" id="Phobius"/>
    </source>
</evidence>
<keyword evidence="1" id="KW-0812">Transmembrane</keyword>
<reference evidence="3 4" key="1">
    <citation type="journal article" date="2024" name="J Genomics">
        <title>Draft genome sequencing and assembly of Favolaschia claudopus CIRM-BRFM 2984 isolated from oak limbs.</title>
        <authorList>
            <person name="Navarro D."/>
            <person name="Drula E."/>
            <person name="Chaduli D."/>
            <person name="Cazenave R."/>
            <person name="Ahrendt S."/>
            <person name="Wang J."/>
            <person name="Lipzen A."/>
            <person name="Daum C."/>
            <person name="Barry K."/>
            <person name="Grigoriev I.V."/>
            <person name="Favel A."/>
            <person name="Rosso M.N."/>
            <person name="Martin F."/>
        </authorList>
    </citation>
    <scope>NUCLEOTIDE SEQUENCE [LARGE SCALE GENOMIC DNA]</scope>
    <source>
        <strain evidence="3 4">CIRM-BRFM 2984</strain>
    </source>
</reference>
<proteinExistence type="predicted"/>
<evidence type="ECO:0000259" key="2">
    <source>
        <dbReference type="Pfam" id="PF20152"/>
    </source>
</evidence>
<dbReference type="PANTHER" id="PTHR40465:SF1">
    <property type="entry name" value="DUF6534 DOMAIN-CONTAINING PROTEIN"/>
    <property type="match status" value="1"/>
</dbReference>
<organism evidence="3 4">
    <name type="scientific">Favolaschia claudopus</name>
    <dbReference type="NCBI Taxonomy" id="2862362"/>
    <lineage>
        <taxon>Eukaryota</taxon>
        <taxon>Fungi</taxon>
        <taxon>Dikarya</taxon>
        <taxon>Basidiomycota</taxon>
        <taxon>Agaricomycotina</taxon>
        <taxon>Agaricomycetes</taxon>
        <taxon>Agaricomycetidae</taxon>
        <taxon>Agaricales</taxon>
        <taxon>Marasmiineae</taxon>
        <taxon>Mycenaceae</taxon>
        <taxon>Favolaschia</taxon>
    </lineage>
</organism>
<feature type="transmembrane region" description="Helical" evidence="1">
    <location>
        <begin position="161"/>
        <end position="181"/>
    </location>
</feature>
<keyword evidence="4" id="KW-1185">Reference proteome</keyword>
<feature type="transmembrane region" description="Helical" evidence="1">
    <location>
        <begin position="202"/>
        <end position="223"/>
    </location>
</feature>
<protein>
    <submittedName>
        <fullName evidence="3">MFS domain-containing protein</fullName>
    </submittedName>
</protein>
<dbReference type="EMBL" id="JAWWNJ010000042">
    <property type="protein sequence ID" value="KAK7019849.1"/>
    <property type="molecule type" value="Genomic_DNA"/>
</dbReference>
<evidence type="ECO:0000313" key="3">
    <source>
        <dbReference type="EMBL" id="KAK7019849.1"/>
    </source>
</evidence>
<name>A0AAW0B4J3_9AGAR</name>
<sequence>MPSAPPSPQALLGPYYLGVVLNTFLYGILVIQTLYYYQHYKRDKLWLRLFVVYLFTVETLNTGICVAMIYEPLVKQFGTDAPVVLFPSLLPSQPFLEAAIFVPCQFFYAWRIWIITQNLIAPVLICMASTTSLIGAVWTAIIVSQVKSYENKPKVDHTALVWSVSAAAADLIITTSLIWSLRLKKTGMKRTDDVIDRIIRTAIQTGGLTMTFTILDVALFVALPNSTLSFLFDFAIPKLYSNALISTFNVRSTGPLRTVDLATRGMQTQNMLFLDTHQEVATSATLVFDKPTMDDDPTGYTQYTDVHSDILALSTARPEPTTGDPLAPS</sequence>
<evidence type="ECO:0000313" key="4">
    <source>
        <dbReference type="Proteomes" id="UP001362999"/>
    </source>
</evidence>
<dbReference type="InterPro" id="IPR045339">
    <property type="entry name" value="DUF6534"/>
</dbReference>
<dbReference type="Proteomes" id="UP001362999">
    <property type="component" value="Unassembled WGS sequence"/>
</dbReference>
<gene>
    <name evidence="3" type="ORF">R3P38DRAFT_1225211</name>
</gene>
<accession>A0AAW0B4J3</accession>
<feature type="domain" description="DUF6534" evidence="2">
    <location>
        <begin position="166"/>
        <end position="252"/>
    </location>
</feature>
<feature type="transmembrane region" description="Helical" evidence="1">
    <location>
        <begin position="49"/>
        <end position="70"/>
    </location>
</feature>
<comment type="caution">
    <text evidence="3">The sequence shown here is derived from an EMBL/GenBank/DDBJ whole genome shotgun (WGS) entry which is preliminary data.</text>
</comment>
<feature type="transmembrane region" description="Helical" evidence="1">
    <location>
        <begin position="90"/>
        <end position="110"/>
    </location>
</feature>